<organism evidence="1 2">
    <name type="scientific">Candidatus Falkowbacteria bacterium RIFOXYD2_FULL_34_120</name>
    <dbReference type="NCBI Taxonomy" id="1798007"/>
    <lineage>
        <taxon>Bacteria</taxon>
        <taxon>Candidatus Falkowiibacteriota</taxon>
    </lineage>
</organism>
<evidence type="ECO:0000313" key="2">
    <source>
        <dbReference type="Proteomes" id="UP000177579"/>
    </source>
</evidence>
<evidence type="ECO:0000313" key="1">
    <source>
        <dbReference type="EMBL" id="OGF40508.1"/>
    </source>
</evidence>
<proteinExistence type="predicted"/>
<dbReference type="AlphaFoldDB" id="A0A1F5TNX2"/>
<name>A0A1F5TNX2_9BACT</name>
<dbReference type="Proteomes" id="UP000177579">
    <property type="component" value="Unassembled WGS sequence"/>
</dbReference>
<comment type="caution">
    <text evidence="1">The sequence shown here is derived from an EMBL/GenBank/DDBJ whole genome shotgun (WGS) entry which is preliminary data.</text>
</comment>
<accession>A0A1F5TNX2</accession>
<protein>
    <submittedName>
        <fullName evidence="1">Uncharacterized protein</fullName>
    </submittedName>
</protein>
<gene>
    <name evidence="1" type="ORF">A2531_02970</name>
</gene>
<reference evidence="1 2" key="1">
    <citation type="journal article" date="2016" name="Nat. Commun.">
        <title>Thousands of microbial genomes shed light on interconnected biogeochemical processes in an aquifer system.</title>
        <authorList>
            <person name="Anantharaman K."/>
            <person name="Brown C.T."/>
            <person name="Hug L.A."/>
            <person name="Sharon I."/>
            <person name="Castelle C.J."/>
            <person name="Probst A.J."/>
            <person name="Thomas B.C."/>
            <person name="Singh A."/>
            <person name="Wilkins M.J."/>
            <person name="Karaoz U."/>
            <person name="Brodie E.L."/>
            <person name="Williams K.H."/>
            <person name="Hubbard S.S."/>
            <person name="Banfield J.F."/>
        </authorList>
    </citation>
    <scope>NUCLEOTIDE SEQUENCE [LARGE SCALE GENOMIC DNA]</scope>
</reference>
<dbReference type="EMBL" id="MFGO01000027">
    <property type="protein sequence ID" value="OGF40508.1"/>
    <property type="molecule type" value="Genomic_DNA"/>
</dbReference>
<sequence length="74" mass="8592">MMNVRHPDASIRLPFRNSGARWYFSGFIHEKNEIIIFLIMNPNRKETRINMSPKIFSREGLKNKAITGNATSRA</sequence>